<evidence type="ECO:0000313" key="1">
    <source>
        <dbReference type="EMBL" id="EQD26323.1"/>
    </source>
</evidence>
<reference evidence="1" key="1">
    <citation type="submission" date="2013-08" db="EMBL/GenBank/DDBJ databases">
        <authorList>
            <person name="Mendez C."/>
            <person name="Richter M."/>
            <person name="Ferrer M."/>
            <person name="Sanchez J."/>
        </authorList>
    </citation>
    <scope>NUCLEOTIDE SEQUENCE</scope>
</reference>
<reference evidence="1" key="2">
    <citation type="journal article" date="2014" name="ISME J.">
        <title>Microbial stratification in low pH oxic and suboxic macroscopic growths along an acid mine drainage.</title>
        <authorList>
            <person name="Mendez-Garcia C."/>
            <person name="Mesa V."/>
            <person name="Sprenger R.R."/>
            <person name="Richter M."/>
            <person name="Diez M.S."/>
            <person name="Solano J."/>
            <person name="Bargiela R."/>
            <person name="Golyshina O.V."/>
            <person name="Manteca A."/>
            <person name="Ramos J.L."/>
            <person name="Gallego J.R."/>
            <person name="Llorente I."/>
            <person name="Martins Dos Santos V.A."/>
            <person name="Jensen O.N."/>
            <person name="Pelaez A.I."/>
            <person name="Sanchez J."/>
            <person name="Ferrer M."/>
        </authorList>
    </citation>
    <scope>NUCLEOTIDE SEQUENCE</scope>
</reference>
<protein>
    <submittedName>
        <fullName evidence="1">Amine dehydrogenase, putative SAM-radical dependentactivating subunit</fullName>
    </submittedName>
</protein>
<gene>
    <name evidence="1" type="ORF">B2A_15691</name>
</gene>
<sequence length="117" mass="12688">MIFDSANAHLVPLAGRAMLLHVPTTALFELDELGIEVLRLVQADRSLDAERIQARLSSRFAGEAVGALIAQLIRLQVLRPEGANRPINPSGVHVEAYPLSTLVLNVNTGCNLACRYC</sequence>
<proteinExistence type="predicted"/>
<name>T0XZY2_9ZZZZ</name>
<organism evidence="1">
    <name type="scientific">mine drainage metagenome</name>
    <dbReference type="NCBI Taxonomy" id="410659"/>
    <lineage>
        <taxon>unclassified sequences</taxon>
        <taxon>metagenomes</taxon>
        <taxon>ecological metagenomes</taxon>
    </lineage>
</organism>
<dbReference type="AlphaFoldDB" id="T0XZY2"/>
<accession>T0XZY2</accession>
<comment type="caution">
    <text evidence="1">The sequence shown here is derived from an EMBL/GenBank/DDBJ whole genome shotgun (WGS) entry which is preliminary data.</text>
</comment>
<dbReference type="EMBL" id="AUZZ01011405">
    <property type="protein sequence ID" value="EQD26323.1"/>
    <property type="molecule type" value="Genomic_DNA"/>
</dbReference>